<evidence type="ECO:0000256" key="1">
    <source>
        <dbReference type="SAM" id="MobiDB-lite"/>
    </source>
</evidence>
<accession>A0ABP4ZLZ8</accession>
<gene>
    <name evidence="2" type="ORF">GCM10009751_21540</name>
</gene>
<evidence type="ECO:0000313" key="3">
    <source>
        <dbReference type="Proteomes" id="UP001501094"/>
    </source>
</evidence>
<dbReference type="InterPro" id="IPR012349">
    <property type="entry name" value="Split_barrel_FMN-bd"/>
</dbReference>
<dbReference type="EMBL" id="BAAANL010000004">
    <property type="protein sequence ID" value="GAA1863369.1"/>
    <property type="molecule type" value="Genomic_DNA"/>
</dbReference>
<protein>
    <submittedName>
        <fullName evidence="2">Nitroreductase family deazaflavin-dependent oxidoreductase</fullName>
    </submittedName>
</protein>
<keyword evidence="3" id="KW-1185">Reference proteome</keyword>
<name>A0ABP4ZLZ8_9MICO</name>
<reference evidence="3" key="1">
    <citation type="journal article" date="2019" name="Int. J. Syst. Evol. Microbiol.">
        <title>The Global Catalogue of Microorganisms (GCM) 10K type strain sequencing project: providing services to taxonomists for standard genome sequencing and annotation.</title>
        <authorList>
            <consortium name="The Broad Institute Genomics Platform"/>
            <consortium name="The Broad Institute Genome Sequencing Center for Infectious Disease"/>
            <person name="Wu L."/>
            <person name="Ma J."/>
        </authorList>
    </citation>
    <scope>NUCLEOTIDE SEQUENCE [LARGE SCALE GENOMIC DNA]</scope>
    <source>
        <strain evidence="3">JCM 14326</strain>
    </source>
</reference>
<proteinExistence type="predicted"/>
<dbReference type="InterPro" id="IPR004378">
    <property type="entry name" value="F420H2_quin_Rdtase"/>
</dbReference>
<evidence type="ECO:0000313" key="2">
    <source>
        <dbReference type="EMBL" id="GAA1863369.1"/>
    </source>
</evidence>
<comment type="caution">
    <text evidence="2">The sequence shown here is derived from an EMBL/GenBank/DDBJ whole genome shotgun (WGS) entry which is preliminary data.</text>
</comment>
<dbReference type="Pfam" id="PF04075">
    <property type="entry name" value="F420H2_quin_red"/>
    <property type="match status" value="1"/>
</dbReference>
<sequence length="164" mass="17761">MTSSDATPAANRPGGTLHHPAGFLTRKVINPFAVALSRRGISVRGSLMIEVAGRKSGEPRQTVVNLVELDGVRYVVAQRGVTQWVRNLRAAEGACALVLGRQRDEYAAEEITGTPQTVPVLRKTLAEWGFEVSQFFPKDIDKSSSDAELQAIAGDYPVFRLTPG</sequence>
<dbReference type="Gene3D" id="2.30.110.10">
    <property type="entry name" value="Electron Transport, Fmn-binding Protein, Chain A"/>
    <property type="match status" value="1"/>
</dbReference>
<dbReference type="Proteomes" id="UP001501094">
    <property type="component" value="Unassembled WGS sequence"/>
</dbReference>
<dbReference type="RefSeq" id="WP_344102529.1">
    <property type="nucleotide sequence ID" value="NZ_BAAANL010000004.1"/>
</dbReference>
<feature type="region of interest" description="Disordered" evidence="1">
    <location>
        <begin position="1"/>
        <end position="20"/>
    </location>
</feature>
<organism evidence="2 3">
    <name type="scientific">Myceligenerans crystallogenes</name>
    <dbReference type="NCBI Taxonomy" id="316335"/>
    <lineage>
        <taxon>Bacteria</taxon>
        <taxon>Bacillati</taxon>
        <taxon>Actinomycetota</taxon>
        <taxon>Actinomycetes</taxon>
        <taxon>Micrococcales</taxon>
        <taxon>Promicromonosporaceae</taxon>
        <taxon>Myceligenerans</taxon>
    </lineage>
</organism>